<keyword evidence="4 7" id="KW-0670">Pyruvate</keyword>
<dbReference type="RefSeq" id="WP_054340811.1">
    <property type="nucleotide sequence ID" value="NZ_FTOE01000007.1"/>
</dbReference>
<dbReference type="GO" id="GO:0004739">
    <property type="term" value="F:pyruvate dehydrogenase (acetyl-transferring) activity"/>
    <property type="evidence" value="ECO:0007669"/>
    <property type="project" value="UniProtKB-UniRule"/>
</dbReference>
<dbReference type="SUPFAM" id="SSF52518">
    <property type="entry name" value="Thiamin diphosphate-binding fold (THDP-binding)"/>
    <property type="match status" value="1"/>
</dbReference>
<dbReference type="EMBL" id="FTOE01000007">
    <property type="protein sequence ID" value="SIS91333.1"/>
    <property type="molecule type" value="Genomic_DNA"/>
</dbReference>
<proteinExistence type="predicted"/>
<comment type="cofactor">
    <cofactor evidence="1 4">
        <name>thiamine diphosphate</name>
        <dbReference type="ChEBI" id="CHEBI:58937"/>
    </cofactor>
</comment>
<name>A0A1N7MYY4_9GAMM</name>
<dbReference type="Pfam" id="PF00676">
    <property type="entry name" value="E1_dh"/>
    <property type="match status" value="1"/>
</dbReference>
<gene>
    <name evidence="7" type="ORF">SAMN05421760_107135</name>
</gene>
<dbReference type="InterPro" id="IPR017596">
    <property type="entry name" value="PdhA/BkdA"/>
</dbReference>
<dbReference type="EC" id="1.2.4.1" evidence="4"/>
<feature type="compositionally biased region" description="Low complexity" evidence="5">
    <location>
        <begin position="357"/>
        <end position="366"/>
    </location>
</feature>
<dbReference type="Proteomes" id="UP000185999">
    <property type="component" value="Unassembled WGS sequence"/>
</dbReference>
<keyword evidence="3 4" id="KW-0786">Thiamine pyrophosphate</keyword>
<evidence type="ECO:0000313" key="8">
    <source>
        <dbReference type="Proteomes" id="UP000185999"/>
    </source>
</evidence>
<evidence type="ECO:0000256" key="1">
    <source>
        <dbReference type="ARBA" id="ARBA00001964"/>
    </source>
</evidence>
<feature type="domain" description="Dehydrogenase E1 component" evidence="6">
    <location>
        <begin position="40"/>
        <end position="326"/>
    </location>
</feature>
<evidence type="ECO:0000256" key="2">
    <source>
        <dbReference type="ARBA" id="ARBA00023002"/>
    </source>
</evidence>
<evidence type="ECO:0000313" key="7">
    <source>
        <dbReference type="EMBL" id="SIS91333.1"/>
    </source>
</evidence>
<evidence type="ECO:0000256" key="5">
    <source>
        <dbReference type="SAM" id="MobiDB-lite"/>
    </source>
</evidence>
<dbReference type="PANTHER" id="PTHR43380:SF1">
    <property type="entry name" value="2-OXOISOVALERATE DEHYDROGENASE SUBUNIT ALPHA, MITOCHONDRIAL"/>
    <property type="match status" value="1"/>
</dbReference>
<protein>
    <recommendedName>
        <fullName evidence="4">Pyruvate dehydrogenase E1 component subunit alpha</fullName>
        <ecNumber evidence="4">1.2.4.1</ecNumber>
    </recommendedName>
</protein>
<feature type="region of interest" description="Disordered" evidence="5">
    <location>
        <begin position="350"/>
        <end position="373"/>
    </location>
</feature>
<dbReference type="InterPro" id="IPR001017">
    <property type="entry name" value="DH_E1"/>
</dbReference>
<keyword evidence="8" id="KW-1185">Reference proteome</keyword>
<dbReference type="PANTHER" id="PTHR43380">
    <property type="entry name" value="2-OXOISOVALERATE DEHYDROGENASE SUBUNIT ALPHA, MITOCHONDRIAL"/>
    <property type="match status" value="1"/>
</dbReference>
<keyword evidence="2 4" id="KW-0560">Oxidoreductase</keyword>
<evidence type="ECO:0000256" key="3">
    <source>
        <dbReference type="ARBA" id="ARBA00023052"/>
    </source>
</evidence>
<reference evidence="8" key="1">
    <citation type="submission" date="2017-01" db="EMBL/GenBank/DDBJ databases">
        <authorList>
            <person name="Varghese N."/>
            <person name="Submissions S."/>
        </authorList>
    </citation>
    <scope>NUCLEOTIDE SEQUENCE [LARGE SCALE GENOMIC DNA]</scope>
    <source>
        <strain evidence="8">DSM 22306</strain>
    </source>
</reference>
<dbReference type="CDD" id="cd02000">
    <property type="entry name" value="TPP_E1_PDC_ADC_BCADC"/>
    <property type="match status" value="1"/>
</dbReference>
<comment type="subunit">
    <text evidence="4">Heterodimer of an alpha and a beta chain.</text>
</comment>
<comment type="catalytic activity">
    <reaction evidence="4">
        <text>N(6)-[(R)-lipoyl]-L-lysyl-[protein] + pyruvate + H(+) = N(6)-[(R)-S(8)-acetyldihydrolipoyl]-L-lysyl-[protein] + CO2</text>
        <dbReference type="Rhea" id="RHEA:19189"/>
        <dbReference type="Rhea" id="RHEA-COMP:10474"/>
        <dbReference type="Rhea" id="RHEA-COMP:10478"/>
        <dbReference type="ChEBI" id="CHEBI:15361"/>
        <dbReference type="ChEBI" id="CHEBI:15378"/>
        <dbReference type="ChEBI" id="CHEBI:16526"/>
        <dbReference type="ChEBI" id="CHEBI:83099"/>
        <dbReference type="ChEBI" id="CHEBI:83111"/>
        <dbReference type="EC" id="1.2.4.1"/>
    </reaction>
</comment>
<dbReference type="InterPro" id="IPR050771">
    <property type="entry name" value="Alpha-ketoacid_DH_E1_comp"/>
</dbReference>
<comment type="function">
    <text evidence="4">The pyruvate dehydrogenase complex catalyzes the overall conversion of pyruvate to acetyl-CoA and CO(2). It contains multiple copies of three enzymatic components: pyruvate dehydrogenase (E1), dihydrolipoamide acetyltransferase (E2) and lipoamide dehydrogenase (E3).</text>
</comment>
<accession>A0A1N7MYY4</accession>
<dbReference type="STRING" id="619304.SAMN05421760_107135"/>
<dbReference type="Gene3D" id="3.40.50.970">
    <property type="match status" value="1"/>
</dbReference>
<dbReference type="NCBIfam" id="TIGR03181">
    <property type="entry name" value="PDH_E1_alph_x"/>
    <property type="match status" value="1"/>
</dbReference>
<dbReference type="AlphaFoldDB" id="A0A1N7MYY4"/>
<evidence type="ECO:0000256" key="4">
    <source>
        <dbReference type="RuleBase" id="RU366007"/>
    </source>
</evidence>
<dbReference type="InterPro" id="IPR029061">
    <property type="entry name" value="THDP-binding"/>
</dbReference>
<evidence type="ECO:0000259" key="6">
    <source>
        <dbReference type="Pfam" id="PF00676"/>
    </source>
</evidence>
<dbReference type="GO" id="GO:0009083">
    <property type="term" value="P:branched-chain amino acid catabolic process"/>
    <property type="evidence" value="ECO:0007669"/>
    <property type="project" value="TreeGrafter"/>
</dbReference>
<sequence length="373" mass="41407">MNIIYEGQIPFYQFLNEHSQVIQPLPEWALTKETLINYYQQMVIARQFDTKAIALQRTGQLGTYASSAGCEAIDVVTASLMSEADVLVPYYRNHAMQMIRGMELSDILLYWGGDERGNSSPAQREDFPNCVPIATQCLHACGVASAIKIRAQQRATVCMLGDGATSKGDFLEALNVAGVWQLPVVFIINNNQWAISVPRSLQSIALTLAQKALGAGIRGEQVDGNDVIALHQSVASALQRAREGKGPTLIEAVSYRLSDHTTADDATRYRHPDALKTAWEKEPIKRLRNYLHAQGWWQEHNETEWQHQTATLIQASVEQYLDTPPQPVSAMFDYLFADLPEHLVKQRDIAVSRDSGESSCNSNSSGNDREAAS</sequence>
<organism evidence="7 8">
    <name type="scientific">Neptunomonas antarctica</name>
    <dbReference type="NCBI Taxonomy" id="619304"/>
    <lineage>
        <taxon>Bacteria</taxon>
        <taxon>Pseudomonadati</taxon>
        <taxon>Pseudomonadota</taxon>
        <taxon>Gammaproteobacteria</taxon>
        <taxon>Oceanospirillales</taxon>
        <taxon>Oceanospirillaceae</taxon>
        <taxon>Neptunomonas</taxon>
    </lineage>
</organism>